<keyword evidence="1" id="KW-0472">Membrane</keyword>
<dbReference type="EMBL" id="CADCTB010000132">
    <property type="protein sequence ID" value="CAA9249572.1"/>
    <property type="molecule type" value="Genomic_DNA"/>
</dbReference>
<protein>
    <submittedName>
        <fullName evidence="2">Uncharacterized protein</fullName>
    </submittedName>
</protein>
<evidence type="ECO:0000313" key="2">
    <source>
        <dbReference type="EMBL" id="CAA9249572.1"/>
    </source>
</evidence>
<sequence length="228" mass="23567">MRAHAARAVVLGLAVAVSGPIGGAEATPILDAAHAEEVAAQLAEATAVQGICYGWQVQIDDDDGTYSGTELGSSRGVDLAAEHPSCPRFIVFRADLHYTSESSESSDSALFYVWANVGGGPDDEDLRRVGVSGEALLGNKDDLAIANAVLALPALVAEHGLAPPVPAVGTEGTIPAADRATGRPGSDWIRAYGAFVFLSAALLIGGLGWAGWAWAAERFHLGKHSVRE</sequence>
<dbReference type="AlphaFoldDB" id="A0A6J4IFT2"/>
<name>A0A6J4IFT2_9ACTN</name>
<organism evidence="2">
    <name type="scientific">uncultured Acidimicrobiales bacterium</name>
    <dbReference type="NCBI Taxonomy" id="310071"/>
    <lineage>
        <taxon>Bacteria</taxon>
        <taxon>Bacillati</taxon>
        <taxon>Actinomycetota</taxon>
        <taxon>Acidimicrobiia</taxon>
        <taxon>Acidimicrobiales</taxon>
        <taxon>environmental samples</taxon>
    </lineage>
</organism>
<feature type="transmembrane region" description="Helical" evidence="1">
    <location>
        <begin position="191"/>
        <end position="215"/>
    </location>
</feature>
<accession>A0A6J4IFT2</accession>
<gene>
    <name evidence="2" type="ORF">AVDCRST_MAG10-2101</name>
</gene>
<proteinExistence type="predicted"/>
<evidence type="ECO:0000256" key="1">
    <source>
        <dbReference type="SAM" id="Phobius"/>
    </source>
</evidence>
<keyword evidence="1" id="KW-1133">Transmembrane helix</keyword>
<reference evidence="2" key="1">
    <citation type="submission" date="2020-02" db="EMBL/GenBank/DDBJ databases">
        <authorList>
            <person name="Meier V. D."/>
        </authorList>
    </citation>
    <scope>NUCLEOTIDE SEQUENCE</scope>
    <source>
        <strain evidence="2">AVDCRST_MAG10</strain>
    </source>
</reference>
<keyword evidence="1" id="KW-0812">Transmembrane</keyword>